<dbReference type="EMBL" id="JACWMW010000004">
    <property type="protein sequence ID" value="MBD1387028.1"/>
    <property type="molecule type" value="Genomic_DNA"/>
</dbReference>
<proteinExistence type="predicted"/>
<evidence type="ECO:0000313" key="2">
    <source>
        <dbReference type="Proteomes" id="UP000618754"/>
    </source>
</evidence>
<dbReference type="RefSeq" id="WP_191176881.1">
    <property type="nucleotide sequence ID" value="NZ_JACWMW010000004.1"/>
</dbReference>
<sequence>MAKINIKRIYEPAGEKDSFRILIDRYWPRGLKKDPLPYDEWITAIAPSNKLRKWFDHDPEKWNQFQLKYTLELAKNDAVDILLTLIKKHKVITLVYAAHDEEHNHALVLQQFLNLLLK</sequence>
<evidence type="ECO:0000313" key="1">
    <source>
        <dbReference type="EMBL" id="MBD1387028.1"/>
    </source>
</evidence>
<dbReference type="Proteomes" id="UP000618754">
    <property type="component" value="Unassembled WGS sequence"/>
</dbReference>
<organism evidence="1 2">
    <name type="scientific">Mucilaginibacter rigui</name>
    <dbReference type="NCBI Taxonomy" id="534635"/>
    <lineage>
        <taxon>Bacteria</taxon>
        <taxon>Pseudomonadati</taxon>
        <taxon>Bacteroidota</taxon>
        <taxon>Sphingobacteriia</taxon>
        <taxon>Sphingobacteriales</taxon>
        <taxon>Sphingobacteriaceae</taxon>
        <taxon>Mucilaginibacter</taxon>
    </lineage>
</organism>
<dbReference type="PANTHER" id="PTHR36849">
    <property type="entry name" value="CYTOPLASMIC PROTEIN-RELATED"/>
    <property type="match status" value="1"/>
</dbReference>
<keyword evidence="2" id="KW-1185">Reference proteome</keyword>
<dbReference type="PANTHER" id="PTHR36849:SF1">
    <property type="entry name" value="CYTOPLASMIC PROTEIN"/>
    <property type="match status" value="1"/>
</dbReference>
<gene>
    <name evidence="1" type="ORF">IDJ75_17205</name>
</gene>
<reference evidence="1 2" key="1">
    <citation type="submission" date="2020-09" db="EMBL/GenBank/DDBJ databases">
        <title>Novel species of Mucilaginibacter isolated from a glacier on the Tibetan Plateau.</title>
        <authorList>
            <person name="Liu Q."/>
            <person name="Xin Y.-H."/>
        </authorList>
    </citation>
    <scope>NUCLEOTIDE SEQUENCE [LARGE SCALE GENOMIC DNA]</scope>
    <source>
        <strain evidence="1 2">CGMCC 1.13878</strain>
    </source>
</reference>
<comment type="caution">
    <text evidence="1">The sequence shown here is derived from an EMBL/GenBank/DDBJ whole genome shotgun (WGS) entry which is preliminary data.</text>
</comment>
<protein>
    <submittedName>
        <fullName evidence="1">DUF488 family protein</fullName>
    </submittedName>
</protein>
<dbReference type="InterPro" id="IPR052552">
    <property type="entry name" value="YeaO-like"/>
</dbReference>
<dbReference type="Pfam" id="PF22752">
    <property type="entry name" value="DUF488-N3i"/>
    <property type="match status" value="1"/>
</dbReference>
<name>A0ABR7X8V9_9SPHI</name>
<accession>A0ABR7X8V9</accession>